<proteinExistence type="inferred from homology"/>
<dbReference type="Gene3D" id="3.90.120.10">
    <property type="entry name" value="DNA Methylase, subunit A, domain 2"/>
    <property type="match status" value="1"/>
</dbReference>
<dbReference type="EMBL" id="CP159578">
    <property type="protein sequence ID" value="XCJ80003.1"/>
    <property type="molecule type" value="Genomic_DNA"/>
</dbReference>
<comment type="catalytic activity">
    <reaction evidence="4">
        <text>a 2'-deoxycytidine in DNA + S-adenosyl-L-methionine = a 5-methyl-2'-deoxycytidine in DNA + S-adenosyl-L-homocysteine + H(+)</text>
        <dbReference type="Rhea" id="RHEA:13681"/>
        <dbReference type="Rhea" id="RHEA-COMP:11369"/>
        <dbReference type="Rhea" id="RHEA-COMP:11370"/>
        <dbReference type="ChEBI" id="CHEBI:15378"/>
        <dbReference type="ChEBI" id="CHEBI:57856"/>
        <dbReference type="ChEBI" id="CHEBI:59789"/>
        <dbReference type="ChEBI" id="CHEBI:85452"/>
        <dbReference type="ChEBI" id="CHEBI:85454"/>
        <dbReference type="EC" id="2.1.1.37"/>
    </reaction>
</comment>
<dbReference type="SUPFAM" id="SSF53335">
    <property type="entry name" value="S-adenosyl-L-methionine-dependent methyltransferases"/>
    <property type="match status" value="1"/>
</dbReference>
<dbReference type="Gene3D" id="3.40.50.150">
    <property type="entry name" value="Vaccinia Virus protein VP39"/>
    <property type="match status" value="1"/>
</dbReference>
<name>A0AB74UDW6_9GAMM</name>
<dbReference type="PRINTS" id="PR00105">
    <property type="entry name" value="C5METTRFRASE"/>
</dbReference>
<keyword evidence="1 5" id="KW-0489">Methyltransferase</keyword>
<dbReference type="PROSITE" id="PS51679">
    <property type="entry name" value="SAM_MT_C5"/>
    <property type="match status" value="1"/>
</dbReference>
<keyword evidence="5" id="KW-0949">S-adenosyl-L-methionine</keyword>
<reference evidence="6" key="1">
    <citation type="submission" date="2024-06" db="EMBL/GenBank/DDBJ databases">
        <title>Complete genome of Salinicola endophyticus HNIBRBA4755.</title>
        <authorList>
            <person name="Shin S.Y."/>
            <person name="Kang H."/>
            <person name="Song J."/>
        </authorList>
    </citation>
    <scope>NUCLEOTIDE SEQUENCE</scope>
    <source>
        <strain evidence="6">HNIBRBA4755</strain>
    </source>
</reference>
<dbReference type="InterPro" id="IPR001525">
    <property type="entry name" value="C5_MeTfrase"/>
</dbReference>
<dbReference type="GO" id="GO:0032259">
    <property type="term" value="P:methylation"/>
    <property type="evidence" value="ECO:0007669"/>
    <property type="project" value="UniProtKB-KW"/>
</dbReference>
<evidence type="ECO:0000256" key="5">
    <source>
        <dbReference type="PROSITE-ProRule" id="PRU01016"/>
    </source>
</evidence>
<evidence type="ECO:0000256" key="2">
    <source>
        <dbReference type="ARBA" id="ARBA00022679"/>
    </source>
</evidence>
<comment type="similarity">
    <text evidence="5">Belongs to the class I-like SAM-binding methyltransferase superfamily. C5-methyltransferase family.</text>
</comment>
<dbReference type="Pfam" id="PF00145">
    <property type="entry name" value="DNA_methylase"/>
    <property type="match status" value="1"/>
</dbReference>
<evidence type="ECO:0000256" key="3">
    <source>
        <dbReference type="ARBA" id="ARBA00022747"/>
    </source>
</evidence>
<accession>A0AB74UDW6</accession>
<gene>
    <name evidence="6" type="ORF">ABV408_02220</name>
</gene>
<sequence length="613" mass="66436">MKMMPSLLSYHEIRHFHLFCGLGGGAAGFNRGNARVGNMQARFRCIGGIDVDAGAIADFQRLTGTRGTVMDLFDRDQYRTFHGAEPPAEWREMTPADIHAAADGERPHIVFLSAPCKGFSGLLSQSRSSTPKYQALNRLTLRGIWLTLEAWTDDPPELLIFENVPRIANRGRELLDQIISLLEHYGYAVAETTHDCGELGGLAQSRKRFLLVARHREKVPPFLYEPPKRALRSVGEVLGEMSMPGEERAGPMHRIPRLQWKTWVRLAFVQAGSDWRSLNKLVVENGHLRDYLIVPEGRNGFLGVNDWTDATGTIAGASRPGNGSFSVADPRFDQSAAWRDGQAYGVRRWDCSTGAIAGQQSPGQGTYAVADPRVVGVRHNNVYRIVRWSRHSPSVTGGTGPTSGGLAVADPRTGWPKSAHGSKLAITGFNESCRTVTGARFGSGALAIADPRPGMKRGRGDNYLTAGHYGVVPWSSPSGAVSAAAGHDNGRWSVADPRMPEPNEKLVAVIRSLDGTWHRPFTTLELAALQSLIDPHEYLELSGLSDSAWRERIGNAVPRDAAEAIAGVMGTTLLLAWAGETFALGATPIWVRNLAVGLSVETPGHPARAGGAS</sequence>
<dbReference type="GO" id="GO:0003886">
    <property type="term" value="F:DNA (cytosine-5-)-methyltransferase activity"/>
    <property type="evidence" value="ECO:0007669"/>
    <property type="project" value="UniProtKB-EC"/>
</dbReference>
<evidence type="ECO:0000256" key="1">
    <source>
        <dbReference type="ARBA" id="ARBA00022603"/>
    </source>
</evidence>
<dbReference type="AlphaFoldDB" id="A0AB74UDW6"/>
<evidence type="ECO:0000256" key="4">
    <source>
        <dbReference type="ARBA" id="ARBA00047422"/>
    </source>
</evidence>
<protein>
    <submittedName>
        <fullName evidence="6">DNA cytosine methyltransferase</fullName>
    </submittedName>
</protein>
<dbReference type="RefSeq" id="WP_353980854.1">
    <property type="nucleotide sequence ID" value="NZ_CP159578.1"/>
</dbReference>
<dbReference type="GO" id="GO:0009307">
    <property type="term" value="P:DNA restriction-modification system"/>
    <property type="evidence" value="ECO:0007669"/>
    <property type="project" value="UniProtKB-KW"/>
</dbReference>
<organism evidence="6">
    <name type="scientific">Salinicola endophyticus</name>
    <dbReference type="NCBI Taxonomy" id="1949083"/>
    <lineage>
        <taxon>Bacteria</taxon>
        <taxon>Pseudomonadati</taxon>
        <taxon>Pseudomonadota</taxon>
        <taxon>Gammaproteobacteria</taxon>
        <taxon>Oceanospirillales</taxon>
        <taxon>Halomonadaceae</taxon>
        <taxon>Salinicola</taxon>
    </lineage>
</organism>
<feature type="active site" evidence="5">
    <location>
        <position position="116"/>
    </location>
</feature>
<keyword evidence="2 5" id="KW-0808">Transferase</keyword>
<evidence type="ECO:0000313" key="6">
    <source>
        <dbReference type="EMBL" id="XCJ80003.1"/>
    </source>
</evidence>
<keyword evidence="3" id="KW-0680">Restriction system</keyword>
<dbReference type="InterPro" id="IPR029063">
    <property type="entry name" value="SAM-dependent_MTases_sf"/>
</dbReference>